<dbReference type="AlphaFoldDB" id="A0A1J1I4B0"/>
<feature type="domain" description="Cytochrome b5 heme-binding" evidence="6">
    <location>
        <begin position="9"/>
        <end position="87"/>
    </location>
</feature>
<dbReference type="Gene3D" id="3.10.120.10">
    <property type="entry name" value="Cytochrome b5-like heme/steroid binding domain"/>
    <property type="match status" value="1"/>
</dbReference>
<dbReference type="Proteomes" id="UP000183832">
    <property type="component" value="Unassembled WGS sequence"/>
</dbReference>
<name>A0A1J1I4B0_9DIPT</name>
<evidence type="ECO:0000313" key="8">
    <source>
        <dbReference type="Proteomes" id="UP000183832"/>
    </source>
</evidence>
<feature type="compositionally biased region" description="Basic and acidic residues" evidence="5">
    <location>
        <begin position="89"/>
        <end position="114"/>
    </location>
</feature>
<dbReference type="OrthoDB" id="260091at2759"/>
<dbReference type="SUPFAM" id="SSF55856">
    <property type="entry name" value="Cytochrome b5-like heme/steroid binding domain"/>
    <property type="match status" value="1"/>
</dbReference>
<dbReference type="SMART" id="SM01117">
    <property type="entry name" value="Cyt-b5"/>
    <property type="match status" value="1"/>
</dbReference>
<dbReference type="GO" id="GO:0016020">
    <property type="term" value="C:membrane"/>
    <property type="evidence" value="ECO:0007669"/>
    <property type="project" value="TreeGrafter"/>
</dbReference>
<keyword evidence="1" id="KW-0349">Heme</keyword>
<gene>
    <name evidence="7" type="ORF">CLUMA_CG008603</name>
</gene>
<dbReference type="InterPro" id="IPR050668">
    <property type="entry name" value="Cytochrome_b5"/>
</dbReference>
<dbReference type="PANTHER" id="PTHR19359">
    <property type="entry name" value="CYTOCHROME B5"/>
    <property type="match status" value="1"/>
</dbReference>
<evidence type="ECO:0000256" key="3">
    <source>
        <dbReference type="ARBA" id="ARBA00023004"/>
    </source>
</evidence>
<feature type="region of interest" description="Disordered" evidence="5">
    <location>
        <begin position="89"/>
        <end position="126"/>
    </location>
</feature>
<evidence type="ECO:0000256" key="2">
    <source>
        <dbReference type="ARBA" id="ARBA00022723"/>
    </source>
</evidence>
<reference evidence="7 8" key="1">
    <citation type="submission" date="2015-04" db="EMBL/GenBank/DDBJ databases">
        <authorList>
            <person name="Syromyatnikov M.Y."/>
            <person name="Popov V.N."/>
        </authorList>
    </citation>
    <scope>NUCLEOTIDE SEQUENCE [LARGE SCALE GENOMIC DNA]</scope>
</reference>
<dbReference type="GO" id="GO:0020037">
    <property type="term" value="F:heme binding"/>
    <property type="evidence" value="ECO:0007669"/>
    <property type="project" value="TreeGrafter"/>
</dbReference>
<sequence>MTVGDKINCPYYTLNEVALRDGKTMKEVWVVIKDVVYDVTNFMENHPGSSEIIEEYAGTDCTKEFYQAGHSSEAFRELKTMKIGELVEEDKQVNRGRSQEKSQSLDDNSRIDKKDKRRSRRSFLFC</sequence>
<keyword evidence="2" id="KW-0479">Metal-binding</keyword>
<keyword evidence="8" id="KW-1185">Reference proteome</keyword>
<feature type="compositionally biased region" description="Basic residues" evidence="5">
    <location>
        <begin position="115"/>
        <end position="126"/>
    </location>
</feature>
<evidence type="ECO:0000256" key="4">
    <source>
        <dbReference type="ARBA" id="ARBA00038168"/>
    </source>
</evidence>
<dbReference type="InterPro" id="IPR036400">
    <property type="entry name" value="Cyt_B5-like_heme/steroid_sf"/>
</dbReference>
<accession>A0A1J1I4B0</accession>
<proteinExistence type="inferred from homology"/>
<dbReference type="STRING" id="568069.A0A1J1I4B0"/>
<dbReference type="PRINTS" id="PR00363">
    <property type="entry name" value="CYTOCHROMEB5"/>
</dbReference>
<protein>
    <submittedName>
        <fullName evidence="7">CLUMA_CG008603, isoform A</fullName>
    </submittedName>
</protein>
<keyword evidence="3" id="KW-0408">Iron</keyword>
<organism evidence="7 8">
    <name type="scientific">Clunio marinus</name>
    <dbReference type="NCBI Taxonomy" id="568069"/>
    <lineage>
        <taxon>Eukaryota</taxon>
        <taxon>Metazoa</taxon>
        <taxon>Ecdysozoa</taxon>
        <taxon>Arthropoda</taxon>
        <taxon>Hexapoda</taxon>
        <taxon>Insecta</taxon>
        <taxon>Pterygota</taxon>
        <taxon>Neoptera</taxon>
        <taxon>Endopterygota</taxon>
        <taxon>Diptera</taxon>
        <taxon>Nematocera</taxon>
        <taxon>Chironomoidea</taxon>
        <taxon>Chironomidae</taxon>
        <taxon>Clunio</taxon>
    </lineage>
</organism>
<dbReference type="FunFam" id="3.10.120.10:FF:000007">
    <property type="entry name" value="Sulfite oxidase, mitochondrial"/>
    <property type="match status" value="1"/>
</dbReference>
<evidence type="ECO:0000259" key="6">
    <source>
        <dbReference type="PROSITE" id="PS50255"/>
    </source>
</evidence>
<dbReference type="PANTHER" id="PTHR19359:SF95">
    <property type="entry name" value="CYTOCHROME B5 TYPE B"/>
    <property type="match status" value="1"/>
</dbReference>
<dbReference type="GO" id="GO:0046872">
    <property type="term" value="F:metal ion binding"/>
    <property type="evidence" value="ECO:0007669"/>
    <property type="project" value="UniProtKB-KW"/>
</dbReference>
<evidence type="ECO:0000256" key="1">
    <source>
        <dbReference type="ARBA" id="ARBA00022617"/>
    </source>
</evidence>
<evidence type="ECO:0000313" key="7">
    <source>
        <dbReference type="EMBL" id="CRK95125.1"/>
    </source>
</evidence>
<dbReference type="InterPro" id="IPR001199">
    <property type="entry name" value="Cyt_B5-like_heme/steroid-bd"/>
</dbReference>
<evidence type="ECO:0000256" key="5">
    <source>
        <dbReference type="SAM" id="MobiDB-lite"/>
    </source>
</evidence>
<dbReference type="PROSITE" id="PS50255">
    <property type="entry name" value="CYTOCHROME_B5_2"/>
    <property type="match status" value="1"/>
</dbReference>
<dbReference type="Pfam" id="PF00173">
    <property type="entry name" value="Cyt-b5"/>
    <property type="match status" value="1"/>
</dbReference>
<dbReference type="EMBL" id="CVRI01000040">
    <property type="protein sequence ID" value="CRK95125.1"/>
    <property type="molecule type" value="Genomic_DNA"/>
</dbReference>
<comment type="similarity">
    <text evidence="4">Belongs to the cytochrome b5 family.</text>
</comment>